<gene>
    <name evidence="3" type="ORF">N568_0109150</name>
</gene>
<proteinExistence type="predicted"/>
<dbReference type="AlphaFoldDB" id="V8APX5"/>
<keyword evidence="2" id="KW-1133">Transmembrane helix</keyword>
<feature type="coiled-coil region" evidence="1">
    <location>
        <begin position="40"/>
        <end position="67"/>
    </location>
</feature>
<accession>V8APX5</accession>
<organism evidence="3 4">
    <name type="scientific">Lactococcus garvieae TRF1</name>
    <dbReference type="NCBI Taxonomy" id="1380772"/>
    <lineage>
        <taxon>Bacteria</taxon>
        <taxon>Bacillati</taxon>
        <taxon>Bacillota</taxon>
        <taxon>Bacilli</taxon>
        <taxon>Lactobacillales</taxon>
        <taxon>Streptococcaceae</taxon>
        <taxon>Lactococcus</taxon>
    </lineage>
</organism>
<evidence type="ECO:0000256" key="1">
    <source>
        <dbReference type="SAM" id="Coils"/>
    </source>
</evidence>
<evidence type="ECO:0000313" key="3">
    <source>
        <dbReference type="EMBL" id="ETD04226.1"/>
    </source>
</evidence>
<keyword evidence="1" id="KW-0175">Coiled coil</keyword>
<dbReference type="Proteomes" id="UP000018692">
    <property type="component" value="Unassembled WGS sequence"/>
</dbReference>
<evidence type="ECO:0000313" key="4">
    <source>
        <dbReference type="Proteomes" id="UP000018692"/>
    </source>
</evidence>
<sequence length="72" mass="8776">MYQHMNTPNSLMDYLGLVPAYIWNIFIIFSLIYIALIFTKRYNSEELKVLKEEIEKLKQEISELKEKNWKDF</sequence>
<reference evidence="3 4" key="1">
    <citation type="submission" date="2013-07" db="EMBL/GenBank/DDBJ databases">
        <title>Isolation of Lactococcus garvieae strain TRF1 from the fecal material of a timber rattlesnake.</title>
        <authorList>
            <person name="McLaughlin R.W."/>
            <person name="Cochran P.A."/>
            <person name="Dowd S.E."/>
        </authorList>
    </citation>
    <scope>NUCLEOTIDE SEQUENCE [LARGE SCALE GENOMIC DNA]</scope>
    <source>
        <strain evidence="3 4">TRF1</strain>
    </source>
</reference>
<comment type="caution">
    <text evidence="3">The sequence shown here is derived from an EMBL/GenBank/DDBJ whole genome shotgun (WGS) entry which is preliminary data.</text>
</comment>
<keyword evidence="2" id="KW-0812">Transmembrane</keyword>
<feature type="transmembrane region" description="Helical" evidence="2">
    <location>
        <begin position="20"/>
        <end position="38"/>
    </location>
</feature>
<evidence type="ECO:0000256" key="2">
    <source>
        <dbReference type="SAM" id="Phobius"/>
    </source>
</evidence>
<name>V8APX5_9LACT</name>
<keyword evidence="2" id="KW-0472">Membrane</keyword>
<dbReference type="EMBL" id="AVFE01000035">
    <property type="protein sequence ID" value="ETD04226.1"/>
    <property type="molecule type" value="Genomic_DNA"/>
</dbReference>
<protein>
    <submittedName>
        <fullName evidence="3">Uncharacterized protein</fullName>
    </submittedName>
</protein>
<dbReference type="PATRIC" id="fig|1380772.3.peg.1749"/>